<accession>A0A811UHN1</accession>
<sequence>MDPIKDDDEYRKQIRSHFMDNITKGKFQQIPSQQHYPPENTFQSNKMPDFELYKQQYKRANRSSGGDADRMLYDPHFAGHGSQAESYRGSCYNENVNFNRHYPTKPKPPLRYHYQVIRINTNTIQMMLMHIYMKPIRILVELARVLRKAINLKNHRKP</sequence>
<organism evidence="1 2">
    <name type="scientific">Ceratitis capitata</name>
    <name type="common">Mediterranean fruit fly</name>
    <name type="synonym">Tephritis capitata</name>
    <dbReference type="NCBI Taxonomy" id="7213"/>
    <lineage>
        <taxon>Eukaryota</taxon>
        <taxon>Metazoa</taxon>
        <taxon>Ecdysozoa</taxon>
        <taxon>Arthropoda</taxon>
        <taxon>Hexapoda</taxon>
        <taxon>Insecta</taxon>
        <taxon>Pterygota</taxon>
        <taxon>Neoptera</taxon>
        <taxon>Endopterygota</taxon>
        <taxon>Diptera</taxon>
        <taxon>Brachycera</taxon>
        <taxon>Muscomorpha</taxon>
        <taxon>Tephritoidea</taxon>
        <taxon>Tephritidae</taxon>
        <taxon>Ceratitis</taxon>
        <taxon>Ceratitis</taxon>
    </lineage>
</organism>
<evidence type="ECO:0000313" key="2">
    <source>
        <dbReference type="Proteomes" id="UP000606786"/>
    </source>
</evidence>
<keyword evidence="2" id="KW-1185">Reference proteome</keyword>
<dbReference type="Proteomes" id="UP000606786">
    <property type="component" value="Unassembled WGS sequence"/>
</dbReference>
<protein>
    <submittedName>
        <fullName evidence="1">(Mediterranean fruit fly) hypothetical protein</fullName>
    </submittedName>
</protein>
<proteinExistence type="predicted"/>
<dbReference type="AlphaFoldDB" id="A0A811UHN1"/>
<dbReference type="OrthoDB" id="7989813at2759"/>
<name>A0A811UHN1_CERCA</name>
<evidence type="ECO:0000313" key="1">
    <source>
        <dbReference type="EMBL" id="CAD6998722.1"/>
    </source>
</evidence>
<reference evidence="1" key="1">
    <citation type="submission" date="2020-11" db="EMBL/GenBank/DDBJ databases">
        <authorList>
            <person name="Whitehead M."/>
        </authorList>
    </citation>
    <scope>NUCLEOTIDE SEQUENCE</scope>
    <source>
        <strain evidence="1">EGII</strain>
    </source>
</reference>
<dbReference type="EMBL" id="CAJHJT010000012">
    <property type="protein sequence ID" value="CAD6998722.1"/>
    <property type="molecule type" value="Genomic_DNA"/>
</dbReference>
<gene>
    <name evidence="1" type="ORF">CCAP1982_LOCUS7279</name>
</gene>
<comment type="caution">
    <text evidence="1">The sequence shown here is derived from an EMBL/GenBank/DDBJ whole genome shotgun (WGS) entry which is preliminary data.</text>
</comment>